<reference evidence="1" key="1">
    <citation type="submission" date="2021-06" db="EMBL/GenBank/DDBJ databases">
        <authorList>
            <person name="Kallberg Y."/>
            <person name="Tangrot J."/>
            <person name="Rosling A."/>
        </authorList>
    </citation>
    <scope>NUCLEOTIDE SEQUENCE</scope>
    <source>
        <strain evidence="1">MA461A</strain>
    </source>
</reference>
<keyword evidence="2" id="KW-1185">Reference proteome</keyword>
<comment type="caution">
    <text evidence="1">The sequence shown here is derived from an EMBL/GenBank/DDBJ whole genome shotgun (WGS) entry which is preliminary data.</text>
</comment>
<sequence length="236" mass="27505">KYDDAVIRPMNNDEICGNLIDAFIAGTDTTANLFCFIVYYLAHHPHVLARFRQELDSIFQDDMSRKITLKDLNNLKYCESIIKEISRIQPVLSTNVRLNSEKDEICGYIWPANTDFMLFYGAMAKRPEAWNEPLKFNPDRFYNYLTNEEHEDLENHKNIGEISENGDDIENSFVMFGGGLRMCPGRKLAMIELKCLVTMIYRKYDVELVDMNAPLKTKSNIFTTCDELLFRLKLRK</sequence>
<feature type="non-terminal residue" evidence="1">
    <location>
        <position position="1"/>
    </location>
</feature>
<name>A0ACA9QIV5_9GLOM</name>
<protein>
    <submittedName>
        <fullName evidence="1">34651_t:CDS:1</fullName>
    </submittedName>
</protein>
<accession>A0ACA9QIV5</accession>
<evidence type="ECO:0000313" key="1">
    <source>
        <dbReference type="EMBL" id="CAG8749752.1"/>
    </source>
</evidence>
<evidence type="ECO:0000313" key="2">
    <source>
        <dbReference type="Proteomes" id="UP000789920"/>
    </source>
</evidence>
<proteinExistence type="predicted"/>
<gene>
    <name evidence="1" type="ORF">RPERSI_LOCUS14057</name>
</gene>
<organism evidence="1 2">
    <name type="scientific">Racocetra persica</name>
    <dbReference type="NCBI Taxonomy" id="160502"/>
    <lineage>
        <taxon>Eukaryota</taxon>
        <taxon>Fungi</taxon>
        <taxon>Fungi incertae sedis</taxon>
        <taxon>Mucoromycota</taxon>
        <taxon>Glomeromycotina</taxon>
        <taxon>Glomeromycetes</taxon>
        <taxon>Diversisporales</taxon>
        <taxon>Gigasporaceae</taxon>
        <taxon>Racocetra</taxon>
    </lineage>
</organism>
<dbReference type="EMBL" id="CAJVQC010031883">
    <property type="protein sequence ID" value="CAG8749752.1"/>
    <property type="molecule type" value="Genomic_DNA"/>
</dbReference>
<dbReference type="Proteomes" id="UP000789920">
    <property type="component" value="Unassembled WGS sequence"/>
</dbReference>